<protein>
    <submittedName>
        <fullName evidence="1">Uncharacterized protein</fullName>
    </submittedName>
</protein>
<reference evidence="1" key="1">
    <citation type="journal article" date="2020" name="Stud. Mycol.">
        <title>101 Dothideomycetes genomes: a test case for predicting lifestyles and emergence of pathogens.</title>
        <authorList>
            <person name="Haridas S."/>
            <person name="Albert R."/>
            <person name="Binder M."/>
            <person name="Bloem J."/>
            <person name="Labutti K."/>
            <person name="Salamov A."/>
            <person name="Andreopoulos B."/>
            <person name="Baker S."/>
            <person name="Barry K."/>
            <person name="Bills G."/>
            <person name="Bluhm B."/>
            <person name="Cannon C."/>
            <person name="Castanera R."/>
            <person name="Culley D."/>
            <person name="Daum C."/>
            <person name="Ezra D."/>
            <person name="Gonzalez J."/>
            <person name="Henrissat B."/>
            <person name="Kuo A."/>
            <person name="Liang C."/>
            <person name="Lipzen A."/>
            <person name="Lutzoni F."/>
            <person name="Magnuson J."/>
            <person name="Mondo S."/>
            <person name="Nolan M."/>
            <person name="Ohm R."/>
            <person name="Pangilinan J."/>
            <person name="Park H.-J."/>
            <person name="Ramirez L."/>
            <person name="Alfaro M."/>
            <person name="Sun H."/>
            <person name="Tritt A."/>
            <person name="Yoshinaga Y."/>
            <person name="Zwiers L.-H."/>
            <person name="Turgeon B."/>
            <person name="Goodwin S."/>
            <person name="Spatafora J."/>
            <person name="Crous P."/>
            <person name="Grigoriev I."/>
        </authorList>
    </citation>
    <scope>NUCLEOTIDE SEQUENCE</scope>
    <source>
        <strain evidence="1">CBS 122681</strain>
    </source>
</reference>
<dbReference type="Proteomes" id="UP000799324">
    <property type="component" value="Unassembled WGS sequence"/>
</dbReference>
<dbReference type="AlphaFoldDB" id="A0A6A6SS14"/>
<evidence type="ECO:0000313" key="1">
    <source>
        <dbReference type="EMBL" id="KAF2650575.1"/>
    </source>
</evidence>
<accession>A0A6A6SS14</accession>
<gene>
    <name evidence="1" type="ORF">K491DRAFT_126173</name>
</gene>
<proteinExistence type="predicted"/>
<sequence length="529" mass="60868">MASLADLCGIYPILEAICESLHFVDLLRLSQVHPTIHSHLTNRQAPKVSRRKFEKHFTPNSLRAYRSNPTWSNLVRKTDRACQDPAHVERHHLETNNARLWIRTIRESLGCPSAQPCRGCDAYVCFPCWWGRVTTDHRRVRGNRRGKPACQTCWESPLMASGADDLPKIRMHHGSWQDAYEQKLFCDCGPAFFCSHCSDALEYKHKFSIKPLRDSNGHAVMSYTVDMVLPDGRIPPSPTLFSRGEGEGYIKCSTCPAVLHESDAEPIRTYCNICKLPMRMRRHDHDLQSDYLSTQDPLRIPRSGAGLSVPPVSLTDSRGHAVFKVDVATGRRARVMSRTEGYDYPETSPNPHATYNLSTHYEDFEEHWKWQSYFWVRMMDLKGDGHQARLEADDGVVWEHVPRKDIWPSRKQWESYWNLRETLYGRSQEGKWHKSIAHDAPLLLDSRASSSAIHVRLSRAASQALAEANKLVASIQPSPPSDDWLNRHKILRNESRYFTSLRKSAWEFEEVLFRLKKAKKFVPLVLDDV</sequence>
<organism evidence="1 2">
    <name type="scientific">Lophiostoma macrostomum CBS 122681</name>
    <dbReference type="NCBI Taxonomy" id="1314788"/>
    <lineage>
        <taxon>Eukaryota</taxon>
        <taxon>Fungi</taxon>
        <taxon>Dikarya</taxon>
        <taxon>Ascomycota</taxon>
        <taxon>Pezizomycotina</taxon>
        <taxon>Dothideomycetes</taxon>
        <taxon>Pleosporomycetidae</taxon>
        <taxon>Pleosporales</taxon>
        <taxon>Lophiostomataceae</taxon>
        <taxon>Lophiostoma</taxon>
    </lineage>
</organism>
<evidence type="ECO:0000313" key="2">
    <source>
        <dbReference type="Proteomes" id="UP000799324"/>
    </source>
</evidence>
<dbReference type="EMBL" id="MU004450">
    <property type="protein sequence ID" value="KAF2650575.1"/>
    <property type="molecule type" value="Genomic_DNA"/>
</dbReference>
<name>A0A6A6SS14_9PLEO</name>
<keyword evidence="2" id="KW-1185">Reference proteome</keyword>